<proteinExistence type="inferred from homology"/>
<evidence type="ECO:0000313" key="4">
    <source>
        <dbReference type="EMBL" id="KEQ68262.1"/>
    </source>
</evidence>
<comment type="similarity">
    <text evidence="1">Belongs to the NmrA-type oxidoreductase family.</text>
</comment>
<dbReference type="InterPro" id="IPR008030">
    <property type="entry name" value="NmrA-like"/>
</dbReference>
<evidence type="ECO:0000256" key="2">
    <source>
        <dbReference type="ARBA" id="ARBA00022857"/>
    </source>
</evidence>
<evidence type="ECO:0000259" key="3">
    <source>
        <dbReference type="Pfam" id="PF05368"/>
    </source>
</evidence>
<feature type="domain" description="NmrA-like" evidence="3">
    <location>
        <begin position="3"/>
        <end position="248"/>
    </location>
</feature>
<dbReference type="STRING" id="1043004.A0A074WEE6"/>
<dbReference type="Pfam" id="PF05368">
    <property type="entry name" value="NmrA"/>
    <property type="match status" value="1"/>
</dbReference>
<keyword evidence="2" id="KW-0521">NADP</keyword>
<dbReference type="PANTHER" id="PTHR42748:SF31">
    <property type="entry name" value="NMRA-LIKE DOMAIN-CONTAINING PROTEIN-RELATED"/>
    <property type="match status" value="1"/>
</dbReference>
<evidence type="ECO:0000256" key="1">
    <source>
        <dbReference type="ARBA" id="ARBA00006328"/>
    </source>
</evidence>
<dbReference type="InterPro" id="IPR051164">
    <property type="entry name" value="NmrA-like_oxidored"/>
</dbReference>
<name>A0A074WEE6_9PEZI</name>
<dbReference type="Gene3D" id="3.40.50.720">
    <property type="entry name" value="NAD(P)-binding Rossmann-like Domain"/>
    <property type="match status" value="1"/>
</dbReference>
<evidence type="ECO:0000313" key="5">
    <source>
        <dbReference type="Proteomes" id="UP000027730"/>
    </source>
</evidence>
<dbReference type="PANTHER" id="PTHR42748">
    <property type="entry name" value="NITROGEN METABOLITE REPRESSION PROTEIN NMRA FAMILY MEMBER"/>
    <property type="match status" value="1"/>
</dbReference>
<dbReference type="OrthoDB" id="413314at2759"/>
<keyword evidence="5" id="KW-1185">Reference proteome</keyword>
<sequence length="318" mass="34049">MAPTILIVGATGNTGRGVTETLPSLLKASNSLAGHRVLALTRDAKGPAAQKLATISGVEVVEQNWTEVTAEWLRQHQVVRAFIASHNAPNQFIEESAFHVAALNAGVEYVVRISTTAATVHPNFGSYYPRAHWAIEAMLATPEFANMKFTSLQPNAYLDGYLYGAAAYIKQYKETGQQGTLSLMMAEDTPVAPNDPSEVGAIAAHLLAVQDPGSHNGAKYVINGPKDITGQQIVDMVEQHIGTKVQDVVYQDLSFLDGLVASGFGGPGQSKTVMASMKYGLMVMWDGSCNAAGTSKEVLEIGAPKRTPSEMLDRLLQF</sequence>
<protein>
    <submittedName>
        <fullName evidence="4">NmrA-like family protein</fullName>
    </submittedName>
</protein>
<accession>A0A074WEE6</accession>
<dbReference type="RefSeq" id="XP_013422467.1">
    <property type="nucleotide sequence ID" value="XM_013567013.1"/>
</dbReference>
<dbReference type="SUPFAM" id="SSF51735">
    <property type="entry name" value="NAD(P)-binding Rossmann-fold domains"/>
    <property type="match status" value="1"/>
</dbReference>
<dbReference type="GO" id="GO:0005634">
    <property type="term" value="C:nucleus"/>
    <property type="evidence" value="ECO:0007669"/>
    <property type="project" value="TreeGrafter"/>
</dbReference>
<dbReference type="InterPro" id="IPR036291">
    <property type="entry name" value="NAD(P)-bd_dom_sf"/>
</dbReference>
<dbReference type="Proteomes" id="UP000027730">
    <property type="component" value="Unassembled WGS sequence"/>
</dbReference>
<dbReference type="EMBL" id="KL584732">
    <property type="protein sequence ID" value="KEQ68262.1"/>
    <property type="molecule type" value="Genomic_DNA"/>
</dbReference>
<dbReference type="AlphaFoldDB" id="A0A074WEE6"/>
<gene>
    <name evidence="4" type="ORF">M436DRAFT_58808</name>
</gene>
<organism evidence="4 5">
    <name type="scientific">Aureobasidium namibiae CBS 147.97</name>
    <dbReference type="NCBI Taxonomy" id="1043004"/>
    <lineage>
        <taxon>Eukaryota</taxon>
        <taxon>Fungi</taxon>
        <taxon>Dikarya</taxon>
        <taxon>Ascomycota</taxon>
        <taxon>Pezizomycotina</taxon>
        <taxon>Dothideomycetes</taxon>
        <taxon>Dothideomycetidae</taxon>
        <taxon>Dothideales</taxon>
        <taxon>Saccotheciaceae</taxon>
        <taxon>Aureobasidium</taxon>
    </lineage>
</organism>
<dbReference type="HOGENOM" id="CLU_076691_0_0_1"/>
<dbReference type="GeneID" id="25412721"/>
<reference evidence="4 5" key="1">
    <citation type="journal article" date="2014" name="BMC Genomics">
        <title>Genome sequencing of four Aureobasidium pullulans varieties: biotechnological potential, stress tolerance, and description of new species.</title>
        <authorList>
            <person name="Gostin Ar C."/>
            <person name="Ohm R.A."/>
            <person name="Kogej T."/>
            <person name="Sonjak S."/>
            <person name="Turk M."/>
            <person name="Zajc J."/>
            <person name="Zalar P."/>
            <person name="Grube M."/>
            <person name="Sun H."/>
            <person name="Han J."/>
            <person name="Sharma A."/>
            <person name="Chiniquy J."/>
            <person name="Ngan C.Y."/>
            <person name="Lipzen A."/>
            <person name="Barry K."/>
            <person name="Grigoriev I.V."/>
            <person name="Gunde-Cimerman N."/>
        </authorList>
    </citation>
    <scope>NUCLEOTIDE SEQUENCE [LARGE SCALE GENOMIC DNA]</scope>
    <source>
        <strain evidence="4 5">CBS 147.97</strain>
    </source>
</reference>